<reference evidence="3" key="1">
    <citation type="journal article" date="2011" name="Genome Res.">
        <title>Phylogeny-wide analysis of social amoeba genomes highlights ancient origins for complex intercellular communication.</title>
        <authorList>
            <person name="Heidel A.J."/>
            <person name="Lawal H.M."/>
            <person name="Felder M."/>
            <person name="Schilde C."/>
            <person name="Helps N.R."/>
            <person name="Tunggal B."/>
            <person name="Rivero F."/>
            <person name="John U."/>
            <person name="Schleicher M."/>
            <person name="Eichinger L."/>
            <person name="Platzer M."/>
            <person name="Noegel A.A."/>
            <person name="Schaap P."/>
            <person name="Gloeckner G."/>
        </authorList>
    </citation>
    <scope>NUCLEOTIDE SEQUENCE [LARGE SCALE GENOMIC DNA]</scope>
    <source>
        <strain evidence="3">SH3</strain>
    </source>
</reference>
<evidence type="ECO:0000313" key="2">
    <source>
        <dbReference type="EMBL" id="EGG19113.1"/>
    </source>
</evidence>
<dbReference type="Proteomes" id="UP000007797">
    <property type="component" value="Unassembled WGS sequence"/>
</dbReference>
<proteinExistence type="predicted"/>
<organism evidence="2 3">
    <name type="scientific">Cavenderia fasciculata</name>
    <name type="common">Slime mold</name>
    <name type="synonym">Dictyostelium fasciculatum</name>
    <dbReference type="NCBI Taxonomy" id="261658"/>
    <lineage>
        <taxon>Eukaryota</taxon>
        <taxon>Amoebozoa</taxon>
        <taxon>Evosea</taxon>
        <taxon>Eumycetozoa</taxon>
        <taxon>Dictyostelia</taxon>
        <taxon>Acytosteliales</taxon>
        <taxon>Cavenderiaceae</taxon>
        <taxon>Cavenderia</taxon>
    </lineage>
</organism>
<dbReference type="RefSeq" id="XP_004366746.1">
    <property type="nucleotide sequence ID" value="XM_004366689.1"/>
</dbReference>
<sequence>MGNGINNVNQNHTMSTESGTTQNNVKAQDLGEPVALEQDKRIVICMLDHIEEWCC</sequence>
<name>F4PZ84_CACFS</name>
<feature type="compositionally biased region" description="Polar residues" evidence="1">
    <location>
        <begin position="1"/>
        <end position="26"/>
    </location>
</feature>
<accession>F4PZ84</accession>
<evidence type="ECO:0000256" key="1">
    <source>
        <dbReference type="SAM" id="MobiDB-lite"/>
    </source>
</evidence>
<dbReference type="AlphaFoldDB" id="F4PZ84"/>
<dbReference type="EMBL" id="GL883016">
    <property type="protein sequence ID" value="EGG19113.1"/>
    <property type="molecule type" value="Genomic_DNA"/>
</dbReference>
<gene>
    <name evidence="2" type="ORF">DFA_02359</name>
</gene>
<dbReference type="KEGG" id="dfa:DFA_02359"/>
<evidence type="ECO:0000313" key="3">
    <source>
        <dbReference type="Proteomes" id="UP000007797"/>
    </source>
</evidence>
<protein>
    <submittedName>
        <fullName evidence="2">Uncharacterized protein</fullName>
    </submittedName>
</protein>
<dbReference type="GeneID" id="14871116"/>
<feature type="region of interest" description="Disordered" evidence="1">
    <location>
        <begin position="1"/>
        <end position="27"/>
    </location>
</feature>
<keyword evidence="3" id="KW-1185">Reference proteome</keyword>